<evidence type="ECO:0000256" key="3">
    <source>
        <dbReference type="ARBA" id="ARBA00022475"/>
    </source>
</evidence>
<evidence type="ECO:0000256" key="8">
    <source>
        <dbReference type="ARBA" id="ARBA00022989"/>
    </source>
</evidence>
<evidence type="ECO:0000256" key="1">
    <source>
        <dbReference type="ARBA" id="ARBA00004429"/>
    </source>
</evidence>
<dbReference type="GO" id="GO:0005524">
    <property type="term" value="F:ATP binding"/>
    <property type="evidence" value="ECO:0007669"/>
    <property type="project" value="UniProtKB-KW"/>
</dbReference>
<dbReference type="GO" id="GO:0016887">
    <property type="term" value="F:ATP hydrolysis activity"/>
    <property type="evidence" value="ECO:0007669"/>
    <property type="project" value="InterPro"/>
</dbReference>
<dbReference type="PROSITE" id="PS50893">
    <property type="entry name" value="ABC_TRANSPORTER_2"/>
    <property type="match status" value="1"/>
</dbReference>
<dbReference type="FunFam" id="3.40.50.300:FF:000221">
    <property type="entry name" value="Multidrug ABC transporter ATP-binding protein"/>
    <property type="match status" value="1"/>
</dbReference>
<dbReference type="Pfam" id="PF00664">
    <property type="entry name" value="ABC_membrane"/>
    <property type="match status" value="1"/>
</dbReference>
<evidence type="ECO:0000256" key="11">
    <source>
        <dbReference type="SAM" id="Phobius"/>
    </source>
</evidence>
<dbReference type="Proteomes" id="UP000199086">
    <property type="component" value="Unassembled WGS sequence"/>
</dbReference>
<dbReference type="SUPFAM" id="SSF90123">
    <property type="entry name" value="ABC transporter transmembrane region"/>
    <property type="match status" value="1"/>
</dbReference>
<dbReference type="InterPro" id="IPR003439">
    <property type="entry name" value="ABC_transporter-like_ATP-bd"/>
</dbReference>
<comment type="subcellular location">
    <subcellularLocation>
        <location evidence="1">Cell inner membrane</location>
        <topology evidence="1">Multi-pass membrane protein</topology>
    </subcellularLocation>
</comment>
<dbReference type="Gene3D" id="1.20.1560.10">
    <property type="entry name" value="ABC transporter type 1, transmembrane domain"/>
    <property type="match status" value="1"/>
</dbReference>
<protein>
    <submittedName>
        <fullName evidence="14">ATP-binding cassette, subfamily B</fullName>
    </submittedName>
</protein>
<sequence length="607" mass="64710">MTDLHMGPPMGRPARIDPADRAQLAESPVGFSRVAALFRPYGRQLTLVIVMIVATSVVSLAQPFLVREVIDVAIPGQRVGLLVTLVAAMIGIAAAVQLIGVLQTWISSSVGQHVMHDLRTSVFNHLQKQSLGFFTRTRGGEVQSRLVNDVAGMQSVVTTTATSIASNATTAVATTIAMVALSPRLSLLSLVVLPPAIWLTRQVALIRRDITGKLQRTMAEMHGHVEESLSISGVRLSKTLGATGAGAAKFEDISERLIDLELRSQLSGRWRMATMQIIFAAIPAVIYLVAGLPGLGEPMTIGTLIAFTGLQSQIFRPLMGLMNVGSQWVSSMALFSRIFGYLDLRPEVPAPEHPVRIDRSRVEGRVRFEDVGFRYAGADQPTLAGIDLEIAPGSTLALVGETGSGKSTLASLVARLNDPTTGRVTIDGIDVRDLAAADLAALVGVVSQETYLVHDTIRANLLLARPGAPEQELWQALATARIADLVAGLPEGLDTVVGARGFRFSGGEQQRLAIARTILRNPPILVLDEATSALDNETEREVQAGLDRLASGRTTLTIAHRLSTIRDADQIAVLADGRVVEQGTHDELVARGGAYADLLAPALVLPA</sequence>
<evidence type="ECO:0000259" key="12">
    <source>
        <dbReference type="PROSITE" id="PS50893"/>
    </source>
</evidence>
<dbReference type="InterPro" id="IPR027417">
    <property type="entry name" value="P-loop_NTPase"/>
</dbReference>
<dbReference type="GO" id="GO:0005886">
    <property type="term" value="C:plasma membrane"/>
    <property type="evidence" value="ECO:0007669"/>
    <property type="project" value="UniProtKB-SubCell"/>
</dbReference>
<dbReference type="InterPro" id="IPR017871">
    <property type="entry name" value="ABC_transporter-like_CS"/>
</dbReference>
<dbReference type="Pfam" id="PF00005">
    <property type="entry name" value="ABC_tran"/>
    <property type="match status" value="1"/>
</dbReference>
<comment type="similarity">
    <text evidence="10">Belongs to the ABC transporter superfamily. Siderophore-Fe(3+) uptake transporter (SIUT) (TC 3.A.1.21) family.</text>
</comment>
<dbReference type="InterPro" id="IPR003593">
    <property type="entry name" value="AAA+_ATPase"/>
</dbReference>
<evidence type="ECO:0000256" key="10">
    <source>
        <dbReference type="ARBA" id="ARBA00023455"/>
    </source>
</evidence>
<evidence type="ECO:0000256" key="6">
    <source>
        <dbReference type="ARBA" id="ARBA00022741"/>
    </source>
</evidence>
<evidence type="ECO:0000259" key="13">
    <source>
        <dbReference type="PROSITE" id="PS50929"/>
    </source>
</evidence>
<feature type="transmembrane region" description="Helical" evidence="11">
    <location>
        <begin position="187"/>
        <end position="206"/>
    </location>
</feature>
<dbReference type="InterPro" id="IPR039421">
    <property type="entry name" value="Type_1_exporter"/>
</dbReference>
<dbReference type="Gene3D" id="3.40.50.300">
    <property type="entry name" value="P-loop containing nucleotide triphosphate hydrolases"/>
    <property type="match status" value="1"/>
</dbReference>
<dbReference type="EMBL" id="FMYF01000003">
    <property type="protein sequence ID" value="SDB81256.1"/>
    <property type="molecule type" value="Genomic_DNA"/>
</dbReference>
<feature type="domain" description="ABC transporter" evidence="12">
    <location>
        <begin position="366"/>
        <end position="601"/>
    </location>
</feature>
<dbReference type="STRING" id="1577474.GA0111570_103245"/>
<name>A0A1G6GJ90_9ACTN</name>
<keyword evidence="2" id="KW-0813">Transport</keyword>
<keyword evidence="5 11" id="KW-0812">Transmembrane</keyword>
<keyword evidence="7 14" id="KW-0067">ATP-binding</keyword>
<dbReference type="AlphaFoldDB" id="A0A1G6GJ90"/>
<dbReference type="PANTHER" id="PTHR43394:SF1">
    <property type="entry name" value="ATP-BINDING CASSETTE SUB-FAMILY B MEMBER 10, MITOCHONDRIAL"/>
    <property type="match status" value="1"/>
</dbReference>
<proteinExistence type="inferred from homology"/>
<keyword evidence="9 11" id="KW-0472">Membrane</keyword>
<evidence type="ECO:0000256" key="9">
    <source>
        <dbReference type="ARBA" id="ARBA00023136"/>
    </source>
</evidence>
<dbReference type="InterPro" id="IPR011527">
    <property type="entry name" value="ABC1_TM_dom"/>
</dbReference>
<feature type="domain" description="ABC transmembrane type-1" evidence="13">
    <location>
        <begin position="47"/>
        <end position="330"/>
    </location>
</feature>
<reference evidence="14 15" key="1">
    <citation type="submission" date="2016-06" db="EMBL/GenBank/DDBJ databases">
        <authorList>
            <person name="Olsen C.W."/>
            <person name="Carey S."/>
            <person name="Hinshaw L."/>
            <person name="Karasin A.I."/>
        </authorList>
    </citation>
    <scope>NUCLEOTIDE SEQUENCE [LARGE SCALE GENOMIC DNA]</scope>
    <source>
        <strain evidence="14 15">LZ-22</strain>
    </source>
</reference>
<evidence type="ECO:0000256" key="5">
    <source>
        <dbReference type="ARBA" id="ARBA00022692"/>
    </source>
</evidence>
<evidence type="ECO:0000313" key="15">
    <source>
        <dbReference type="Proteomes" id="UP000199086"/>
    </source>
</evidence>
<dbReference type="PROSITE" id="PS50929">
    <property type="entry name" value="ABC_TM1F"/>
    <property type="match status" value="1"/>
</dbReference>
<dbReference type="RefSeq" id="WP_092607818.1">
    <property type="nucleotide sequence ID" value="NZ_FMYF01000003.1"/>
</dbReference>
<evidence type="ECO:0000256" key="2">
    <source>
        <dbReference type="ARBA" id="ARBA00022448"/>
    </source>
</evidence>
<feature type="transmembrane region" description="Helical" evidence="11">
    <location>
        <begin position="79"/>
        <end position="106"/>
    </location>
</feature>
<dbReference type="InterPro" id="IPR036640">
    <property type="entry name" value="ABC1_TM_sf"/>
</dbReference>
<evidence type="ECO:0000313" key="14">
    <source>
        <dbReference type="EMBL" id="SDB81256.1"/>
    </source>
</evidence>
<organism evidence="14 15">
    <name type="scientific">Raineyella antarctica</name>
    <dbReference type="NCBI Taxonomy" id="1577474"/>
    <lineage>
        <taxon>Bacteria</taxon>
        <taxon>Bacillati</taxon>
        <taxon>Actinomycetota</taxon>
        <taxon>Actinomycetes</taxon>
        <taxon>Propionibacteriales</taxon>
        <taxon>Propionibacteriaceae</taxon>
        <taxon>Raineyella</taxon>
    </lineage>
</organism>
<gene>
    <name evidence="14" type="ORF">GA0111570_103245</name>
</gene>
<dbReference type="GO" id="GO:0015421">
    <property type="term" value="F:ABC-type oligopeptide transporter activity"/>
    <property type="evidence" value="ECO:0007669"/>
    <property type="project" value="TreeGrafter"/>
</dbReference>
<accession>A0A1G6GJ90</accession>
<keyword evidence="3" id="KW-1003">Cell membrane</keyword>
<feature type="transmembrane region" description="Helical" evidence="11">
    <location>
        <begin position="273"/>
        <end position="294"/>
    </location>
</feature>
<dbReference type="SMART" id="SM00382">
    <property type="entry name" value="AAA"/>
    <property type="match status" value="1"/>
</dbReference>
<keyword evidence="15" id="KW-1185">Reference proteome</keyword>
<dbReference type="CDD" id="cd18550">
    <property type="entry name" value="ABC_6TM_exporter_like"/>
    <property type="match status" value="1"/>
</dbReference>
<feature type="transmembrane region" description="Helical" evidence="11">
    <location>
        <begin position="45"/>
        <end position="67"/>
    </location>
</feature>
<dbReference type="OrthoDB" id="5166472at2"/>
<keyword evidence="4" id="KW-0997">Cell inner membrane</keyword>
<dbReference type="PROSITE" id="PS00211">
    <property type="entry name" value="ABC_TRANSPORTER_1"/>
    <property type="match status" value="1"/>
</dbReference>
<evidence type="ECO:0000256" key="7">
    <source>
        <dbReference type="ARBA" id="ARBA00022840"/>
    </source>
</evidence>
<keyword evidence="6" id="KW-0547">Nucleotide-binding</keyword>
<dbReference type="SUPFAM" id="SSF52540">
    <property type="entry name" value="P-loop containing nucleoside triphosphate hydrolases"/>
    <property type="match status" value="1"/>
</dbReference>
<dbReference type="PANTHER" id="PTHR43394">
    <property type="entry name" value="ATP-DEPENDENT PERMEASE MDL1, MITOCHONDRIAL"/>
    <property type="match status" value="1"/>
</dbReference>
<keyword evidence="8 11" id="KW-1133">Transmembrane helix</keyword>
<evidence type="ECO:0000256" key="4">
    <source>
        <dbReference type="ARBA" id="ARBA00022519"/>
    </source>
</evidence>